<evidence type="ECO:0000256" key="4">
    <source>
        <dbReference type="ARBA" id="ARBA00023015"/>
    </source>
</evidence>
<dbReference type="GeneTree" id="ENSGT00940000155654"/>
<feature type="compositionally biased region" description="Basic and acidic residues" evidence="9">
    <location>
        <begin position="212"/>
        <end position="221"/>
    </location>
</feature>
<keyword evidence="6" id="KW-0804">Transcription</keyword>
<dbReference type="GO" id="GO:0003714">
    <property type="term" value="F:transcription corepressor activity"/>
    <property type="evidence" value="ECO:0007669"/>
    <property type="project" value="TreeGrafter"/>
</dbReference>
<dbReference type="InterPro" id="IPR009057">
    <property type="entry name" value="Homeodomain-like_sf"/>
</dbReference>
<evidence type="ECO:0000256" key="7">
    <source>
        <dbReference type="ARBA" id="ARBA00023242"/>
    </source>
</evidence>
<dbReference type="CDD" id="cd00167">
    <property type="entry name" value="SANT"/>
    <property type="match status" value="1"/>
</dbReference>
<dbReference type="GO" id="GO:0005667">
    <property type="term" value="C:transcription regulator complex"/>
    <property type="evidence" value="ECO:0007669"/>
    <property type="project" value="TreeGrafter"/>
</dbReference>
<dbReference type="PROSITE" id="PS51293">
    <property type="entry name" value="SANT"/>
    <property type="match status" value="2"/>
</dbReference>
<evidence type="ECO:0000256" key="3">
    <source>
        <dbReference type="ARBA" id="ARBA00022737"/>
    </source>
</evidence>
<feature type="domain" description="ELM2" evidence="10">
    <location>
        <begin position="41"/>
        <end position="126"/>
    </location>
</feature>
<dbReference type="AlphaFoldDB" id="H3CA65"/>
<evidence type="ECO:0000256" key="9">
    <source>
        <dbReference type="SAM" id="MobiDB-lite"/>
    </source>
</evidence>
<evidence type="ECO:0000259" key="10">
    <source>
        <dbReference type="PROSITE" id="PS51156"/>
    </source>
</evidence>
<proteinExistence type="inferred from homology"/>
<feature type="domain" description="SANT" evidence="11">
    <location>
        <begin position="127"/>
        <end position="178"/>
    </location>
</feature>
<dbReference type="FunFam" id="4.10.1240.50:FF:000002">
    <property type="entry name" value="REST corepressor isoform X1"/>
    <property type="match status" value="1"/>
</dbReference>
<dbReference type="STRING" id="99883.ENSTNIP00000005137"/>
<evidence type="ECO:0000256" key="6">
    <source>
        <dbReference type="ARBA" id="ARBA00023163"/>
    </source>
</evidence>
<dbReference type="FunFam" id="1.10.10.60:FF:000033">
    <property type="entry name" value="REST corepressor 3"/>
    <property type="match status" value="1"/>
</dbReference>
<dbReference type="InParanoid" id="H3CA65"/>
<dbReference type="Gene3D" id="1.10.10.60">
    <property type="entry name" value="Homeodomain-like"/>
    <property type="match status" value="1"/>
</dbReference>
<sequence>PSSSGQGASAQLGAKSLSGNGGSYWEEGSSGLSSDEEHGDGGMRVGPQYQAMVPEFDPEEARTAQLRENLGMLVWTPSEHLNQTQLDEYISVAKEKHGYNMEQALGMLFWHKHNINKSLADLPNFTPFPDEWTVEDKVLFEQAFSFHGKSFHRIQQMLPDKTMASLVRFYYSWKKSRSKTSLMDRQTRKHKRERDSDEDVDEMSPPSDPECEQQKEERKEVSSGSTRSEVRAATGLKVRTHQPSVCQEPVRPLRLKKRPPRGMFLNYVDVVSLTTSPPQGVVKQLDSQLISIKRQIQSIKQSNSFLKEKISSGVDEFRQPEVVQKINNRWTTDEQLLAVQAIRKYGRDFQAISDVIGNKSVVQVKNFLINYRRRFNLDEILQEWEAE</sequence>
<dbReference type="InterPro" id="IPR017884">
    <property type="entry name" value="SANT_dom"/>
</dbReference>
<protein>
    <submittedName>
        <fullName evidence="12">REST corepressor 1</fullName>
    </submittedName>
</protein>
<dbReference type="PANTHER" id="PTHR16089">
    <property type="entry name" value="REST COREPRESSOR COREST PROTEIN-RELATED"/>
    <property type="match status" value="1"/>
</dbReference>
<reference evidence="13" key="1">
    <citation type="journal article" date="2004" name="Nature">
        <title>Genome duplication in the teleost fish Tetraodon nigroviridis reveals the early vertebrate proto-karyotype.</title>
        <authorList>
            <person name="Jaillon O."/>
            <person name="Aury J.-M."/>
            <person name="Brunet F."/>
            <person name="Petit J.-L."/>
            <person name="Stange-Thomann N."/>
            <person name="Mauceli E."/>
            <person name="Bouneau L."/>
            <person name="Fischer C."/>
            <person name="Ozouf-Costaz C."/>
            <person name="Bernot A."/>
            <person name="Nicaud S."/>
            <person name="Jaffe D."/>
            <person name="Fisher S."/>
            <person name="Lutfalla G."/>
            <person name="Dossat C."/>
            <person name="Segurens B."/>
            <person name="Dasilva C."/>
            <person name="Salanoubat M."/>
            <person name="Levy M."/>
            <person name="Boudet N."/>
            <person name="Castellano S."/>
            <person name="Anthouard V."/>
            <person name="Jubin C."/>
            <person name="Castelli V."/>
            <person name="Katinka M."/>
            <person name="Vacherie B."/>
            <person name="Biemont C."/>
            <person name="Skalli Z."/>
            <person name="Cattolico L."/>
            <person name="Poulain J."/>
            <person name="De Berardinis V."/>
            <person name="Cruaud C."/>
            <person name="Duprat S."/>
            <person name="Brottier P."/>
            <person name="Coutanceau J.-P."/>
            <person name="Gouzy J."/>
            <person name="Parra G."/>
            <person name="Lardier G."/>
            <person name="Chapple C."/>
            <person name="McKernan K.J."/>
            <person name="McEwan P."/>
            <person name="Bosak S."/>
            <person name="Kellis M."/>
            <person name="Volff J.-N."/>
            <person name="Guigo R."/>
            <person name="Zody M.C."/>
            <person name="Mesirov J."/>
            <person name="Lindblad-Toh K."/>
            <person name="Birren B."/>
            <person name="Nusbaum C."/>
            <person name="Kahn D."/>
            <person name="Robinson-Rechavi M."/>
            <person name="Laudet V."/>
            <person name="Schachter V."/>
            <person name="Quetier F."/>
            <person name="Saurin W."/>
            <person name="Scarpelli C."/>
            <person name="Wincker P."/>
            <person name="Lander E.S."/>
            <person name="Weissenbach J."/>
            <person name="Roest Crollius H."/>
        </authorList>
    </citation>
    <scope>NUCLEOTIDE SEQUENCE [LARGE SCALE GENOMIC DNA]</scope>
</reference>
<dbReference type="Proteomes" id="UP000007303">
    <property type="component" value="Unassembled WGS sequence"/>
</dbReference>
<feature type="compositionally biased region" description="Low complexity" evidence="9">
    <location>
        <begin position="1"/>
        <end position="16"/>
    </location>
</feature>
<dbReference type="SMART" id="SM01189">
    <property type="entry name" value="ELM2"/>
    <property type="match status" value="1"/>
</dbReference>
<dbReference type="HOGENOM" id="CLU_026741_1_0_1"/>
<dbReference type="GO" id="GO:0000118">
    <property type="term" value="C:histone deacetylase complex"/>
    <property type="evidence" value="ECO:0007669"/>
    <property type="project" value="TreeGrafter"/>
</dbReference>
<dbReference type="Ensembl" id="ENSTNIT00000005283.1">
    <property type="protein sequence ID" value="ENSTNIP00000005137.1"/>
    <property type="gene ID" value="ENSTNIG00000002585.1"/>
</dbReference>
<dbReference type="Pfam" id="PF01448">
    <property type="entry name" value="ELM2"/>
    <property type="match status" value="1"/>
</dbReference>
<dbReference type="InterPro" id="IPR051066">
    <property type="entry name" value="Trans_reg/Corepressor"/>
</dbReference>
<keyword evidence="3" id="KW-0677">Repeat</keyword>
<dbReference type="Gene3D" id="1.20.58.1880">
    <property type="match status" value="1"/>
</dbReference>
<feature type="domain" description="SANT" evidence="11">
    <location>
        <begin position="325"/>
        <end position="376"/>
    </location>
</feature>
<comment type="subcellular location">
    <subcellularLocation>
        <location evidence="1">Nucleus</location>
    </subcellularLocation>
</comment>
<evidence type="ECO:0000256" key="8">
    <source>
        <dbReference type="ARBA" id="ARBA00038011"/>
    </source>
</evidence>
<dbReference type="InterPro" id="IPR049048">
    <property type="entry name" value="REST_helical"/>
</dbReference>
<evidence type="ECO:0000259" key="11">
    <source>
        <dbReference type="PROSITE" id="PS51293"/>
    </source>
</evidence>
<feature type="region of interest" description="Disordered" evidence="9">
    <location>
        <begin position="181"/>
        <end position="253"/>
    </location>
</feature>
<dbReference type="Gene3D" id="4.10.1240.50">
    <property type="match status" value="1"/>
</dbReference>
<comment type="similarity">
    <text evidence="8">Belongs to the CoREST family.</text>
</comment>
<keyword evidence="5" id="KW-0175">Coiled coil</keyword>
<evidence type="ECO:0000313" key="12">
    <source>
        <dbReference type="Ensembl" id="ENSTNIP00000005137.1"/>
    </source>
</evidence>
<evidence type="ECO:0000256" key="2">
    <source>
        <dbReference type="ARBA" id="ARBA00022491"/>
    </source>
</evidence>
<dbReference type="SMART" id="SM00717">
    <property type="entry name" value="SANT"/>
    <property type="match status" value="2"/>
</dbReference>
<feature type="region of interest" description="Disordered" evidence="9">
    <location>
        <begin position="1"/>
        <end position="47"/>
    </location>
</feature>
<dbReference type="Pfam" id="PF00249">
    <property type="entry name" value="Myb_DNA-binding"/>
    <property type="match status" value="2"/>
</dbReference>
<keyword evidence="4" id="KW-0805">Transcription regulation</keyword>
<keyword evidence="2" id="KW-0678">Repressor</keyword>
<reference evidence="12" key="2">
    <citation type="submission" date="2025-08" db="UniProtKB">
        <authorList>
            <consortium name="Ensembl"/>
        </authorList>
    </citation>
    <scope>IDENTIFICATION</scope>
</reference>
<organism evidence="12 13">
    <name type="scientific">Tetraodon nigroviridis</name>
    <name type="common">Spotted green pufferfish</name>
    <name type="synonym">Chelonodon nigroviridis</name>
    <dbReference type="NCBI Taxonomy" id="99883"/>
    <lineage>
        <taxon>Eukaryota</taxon>
        <taxon>Metazoa</taxon>
        <taxon>Chordata</taxon>
        <taxon>Craniata</taxon>
        <taxon>Vertebrata</taxon>
        <taxon>Euteleostomi</taxon>
        <taxon>Actinopterygii</taxon>
        <taxon>Neopterygii</taxon>
        <taxon>Teleostei</taxon>
        <taxon>Neoteleostei</taxon>
        <taxon>Acanthomorphata</taxon>
        <taxon>Eupercaria</taxon>
        <taxon>Tetraodontiformes</taxon>
        <taxon>Tetradontoidea</taxon>
        <taxon>Tetraodontidae</taxon>
        <taxon>Tetraodon</taxon>
    </lineage>
</organism>
<dbReference type="OMA" id="IELYRLP"/>
<evidence type="ECO:0000256" key="5">
    <source>
        <dbReference type="ARBA" id="ARBA00023054"/>
    </source>
</evidence>
<dbReference type="InterPro" id="IPR000949">
    <property type="entry name" value="ELM2_dom"/>
</dbReference>
<dbReference type="Pfam" id="PF20878">
    <property type="entry name" value="REST_helical"/>
    <property type="match status" value="1"/>
</dbReference>
<reference evidence="12" key="3">
    <citation type="submission" date="2025-09" db="UniProtKB">
        <authorList>
            <consortium name="Ensembl"/>
        </authorList>
    </citation>
    <scope>IDENTIFICATION</scope>
</reference>
<keyword evidence="13" id="KW-1185">Reference proteome</keyword>
<dbReference type="SUPFAM" id="SSF46689">
    <property type="entry name" value="Homeodomain-like"/>
    <property type="match status" value="2"/>
</dbReference>
<dbReference type="PANTHER" id="PTHR16089:SF11">
    <property type="entry name" value="REST COREPRESSOR 1"/>
    <property type="match status" value="1"/>
</dbReference>
<dbReference type="PROSITE" id="PS51156">
    <property type="entry name" value="ELM2"/>
    <property type="match status" value="1"/>
</dbReference>
<evidence type="ECO:0000256" key="1">
    <source>
        <dbReference type="ARBA" id="ARBA00004123"/>
    </source>
</evidence>
<dbReference type="InterPro" id="IPR001005">
    <property type="entry name" value="SANT/Myb"/>
</dbReference>
<evidence type="ECO:0000313" key="13">
    <source>
        <dbReference type="Proteomes" id="UP000007303"/>
    </source>
</evidence>
<name>H3CA65_TETNG</name>
<accession>H3CA65</accession>
<dbReference type="FunFam" id="1.20.58.1880:FF:000001">
    <property type="entry name" value="REST corepressor 1"/>
    <property type="match status" value="1"/>
</dbReference>
<dbReference type="GO" id="GO:0006357">
    <property type="term" value="P:regulation of transcription by RNA polymerase II"/>
    <property type="evidence" value="ECO:0007669"/>
    <property type="project" value="TreeGrafter"/>
</dbReference>
<keyword evidence="7" id="KW-0539">Nucleus</keyword>